<evidence type="ECO:0000313" key="6">
    <source>
        <dbReference type="EMBL" id="XBV47055.1"/>
    </source>
</evidence>
<dbReference type="EMBL" id="CP158293">
    <property type="protein sequence ID" value="XBV47055.1"/>
    <property type="molecule type" value="Genomic_DNA"/>
</dbReference>
<dbReference type="InterPro" id="IPR001320">
    <property type="entry name" value="Iontro_rcpt_C"/>
</dbReference>
<feature type="signal peptide" evidence="3">
    <location>
        <begin position="1"/>
        <end position="25"/>
    </location>
</feature>
<keyword evidence="6" id="KW-0614">Plasmid</keyword>
<accession>A0AAU7U328</accession>
<reference evidence="6" key="1">
    <citation type="submission" date="2024-06" db="EMBL/GenBank/DDBJ databases">
        <title>Multiomics insights into the TNT degradation mechanism by Pantoea sp. BJ2 isolated from an ammunition destruction site.</title>
        <authorList>
            <person name="Luo J."/>
        </authorList>
    </citation>
    <scope>NUCLEOTIDE SEQUENCE</scope>
    <source>
        <strain evidence="6">BJ2</strain>
        <plasmid evidence="6">plasmindA</plasmid>
    </source>
</reference>
<protein>
    <submittedName>
        <fullName evidence="6">Transporter substrate-binding domain-containing protein</fullName>
    </submittedName>
</protein>
<comment type="similarity">
    <text evidence="1">Belongs to the bacterial solute-binding protein 3 family.</text>
</comment>
<feature type="chain" id="PRO_5043392089" evidence="3">
    <location>
        <begin position="26"/>
        <end position="282"/>
    </location>
</feature>
<name>A0AAU7U328_9GAMM</name>
<dbReference type="PANTHER" id="PTHR35936">
    <property type="entry name" value="MEMBRANE-BOUND LYTIC MUREIN TRANSGLYCOSYLASE F"/>
    <property type="match status" value="1"/>
</dbReference>
<evidence type="ECO:0000259" key="5">
    <source>
        <dbReference type="SMART" id="SM00079"/>
    </source>
</evidence>
<dbReference type="RefSeq" id="WP_217547709.1">
    <property type="nucleotide sequence ID" value="NZ_CP158293.1"/>
</dbReference>
<sequence>MMMRNGLFTASVGMLLLASSALVQAKDFGTLKFATEAAYPPFNQSTPNGKIVGYEPDMVAEIAKRAGFKYEIVAQKWSGMIPGLVDGKYDAVIDAVTVTPKREEVVDFSRQYTVSVSGFVTLKGSAVDTLPGNGEVVLADDEAAMTKSIDALKAKFKGKTIAVQVATIQADFLNKYLADVATIRTYQAGPETFADLLNGRVDAVMASRTNLNAYVKKHADTVNSTGYGFSGGVLGQGSAIAIQKNNPELKAALDSALNSMIKDGTLKQLSEKWFGENVAPKE</sequence>
<dbReference type="SMART" id="SM00062">
    <property type="entry name" value="PBPb"/>
    <property type="match status" value="1"/>
</dbReference>
<dbReference type="GO" id="GO:0016020">
    <property type="term" value="C:membrane"/>
    <property type="evidence" value="ECO:0007669"/>
    <property type="project" value="InterPro"/>
</dbReference>
<geneLocation type="plasmid" evidence="6">
    <name>plasmindA</name>
</geneLocation>
<dbReference type="Pfam" id="PF00497">
    <property type="entry name" value="SBP_bac_3"/>
    <property type="match status" value="1"/>
</dbReference>
<organism evidence="6">
    <name type="scientific">Pantoea sp. BJ2</name>
    <dbReference type="NCBI Taxonomy" id="3141322"/>
    <lineage>
        <taxon>Bacteria</taxon>
        <taxon>Pseudomonadati</taxon>
        <taxon>Pseudomonadota</taxon>
        <taxon>Gammaproteobacteria</taxon>
        <taxon>Enterobacterales</taxon>
        <taxon>Erwiniaceae</taxon>
        <taxon>Pantoea</taxon>
    </lineage>
</organism>
<dbReference type="InterPro" id="IPR001638">
    <property type="entry name" value="Solute-binding_3/MltF_N"/>
</dbReference>
<dbReference type="SMART" id="SM00079">
    <property type="entry name" value="PBPe"/>
    <property type="match status" value="1"/>
</dbReference>
<dbReference type="AlphaFoldDB" id="A0AAU7U328"/>
<evidence type="ECO:0000259" key="4">
    <source>
        <dbReference type="SMART" id="SM00062"/>
    </source>
</evidence>
<evidence type="ECO:0000256" key="2">
    <source>
        <dbReference type="ARBA" id="ARBA00022729"/>
    </source>
</evidence>
<proteinExistence type="inferred from homology"/>
<evidence type="ECO:0000256" key="1">
    <source>
        <dbReference type="ARBA" id="ARBA00010333"/>
    </source>
</evidence>
<evidence type="ECO:0000256" key="3">
    <source>
        <dbReference type="SAM" id="SignalP"/>
    </source>
</evidence>
<dbReference type="GO" id="GO:0015276">
    <property type="term" value="F:ligand-gated monoatomic ion channel activity"/>
    <property type="evidence" value="ECO:0007669"/>
    <property type="project" value="InterPro"/>
</dbReference>
<feature type="domain" description="Solute-binding protein family 3/N-terminal" evidence="4">
    <location>
        <begin position="30"/>
        <end position="277"/>
    </location>
</feature>
<keyword evidence="2 3" id="KW-0732">Signal</keyword>
<dbReference type="PANTHER" id="PTHR35936:SF19">
    <property type="entry name" value="AMINO-ACID-BINDING PROTEIN YXEM-RELATED"/>
    <property type="match status" value="1"/>
</dbReference>
<gene>
    <name evidence="6" type="ORF">AAF463_23265</name>
</gene>
<feature type="domain" description="Ionotropic glutamate receptor C-terminal" evidence="5">
    <location>
        <begin position="30"/>
        <end position="276"/>
    </location>
</feature>